<dbReference type="Gene3D" id="3.40.50.620">
    <property type="entry name" value="HUPs"/>
    <property type="match status" value="1"/>
</dbReference>
<dbReference type="InterPro" id="IPR001962">
    <property type="entry name" value="Asn_synthase"/>
</dbReference>
<comment type="pathway">
    <text evidence="1">Amino-acid biosynthesis; L-asparagine biosynthesis; L-asparagine from L-aspartate (L-Gln route): step 1/1.</text>
</comment>
<gene>
    <name evidence="5" type="ORF">GCM10022395_21370</name>
</gene>
<dbReference type="InterPro" id="IPR051786">
    <property type="entry name" value="ASN_synthetase/amidase"/>
</dbReference>
<evidence type="ECO:0000313" key="6">
    <source>
        <dbReference type="Proteomes" id="UP001500954"/>
    </source>
</evidence>
<keyword evidence="6" id="KW-1185">Reference proteome</keyword>
<proteinExistence type="predicted"/>
<evidence type="ECO:0000256" key="1">
    <source>
        <dbReference type="ARBA" id="ARBA00005187"/>
    </source>
</evidence>
<dbReference type="PANTHER" id="PTHR43284">
    <property type="entry name" value="ASPARAGINE SYNTHETASE (GLUTAMINE-HYDROLYZING)"/>
    <property type="match status" value="1"/>
</dbReference>
<organism evidence="5 6">
    <name type="scientific">Snuella lapsa</name>
    <dbReference type="NCBI Taxonomy" id="870481"/>
    <lineage>
        <taxon>Bacteria</taxon>
        <taxon>Pseudomonadati</taxon>
        <taxon>Bacteroidota</taxon>
        <taxon>Flavobacteriia</taxon>
        <taxon>Flavobacteriales</taxon>
        <taxon>Flavobacteriaceae</taxon>
        <taxon>Snuella</taxon>
    </lineage>
</organism>
<dbReference type="PANTHER" id="PTHR43284:SF1">
    <property type="entry name" value="ASPARAGINE SYNTHETASE"/>
    <property type="match status" value="1"/>
</dbReference>
<accession>A0ABP6XU53</accession>
<dbReference type="EC" id="6.3.5.4" evidence="2"/>
<reference evidence="6" key="1">
    <citation type="journal article" date="2019" name="Int. J. Syst. Evol. Microbiol.">
        <title>The Global Catalogue of Microorganisms (GCM) 10K type strain sequencing project: providing services to taxonomists for standard genome sequencing and annotation.</title>
        <authorList>
            <consortium name="The Broad Institute Genomics Platform"/>
            <consortium name="The Broad Institute Genome Sequencing Center for Infectious Disease"/>
            <person name="Wu L."/>
            <person name="Ma J."/>
        </authorList>
    </citation>
    <scope>NUCLEOTIDE SEQUENCE [LARGE SCALE GENOMIC DNA]</scope>
    <source>
        <strain evidence="6">JCM 17111</strain>
    </source>
</reference>
<protein>
    <recommendedName>
        <fullName evidence="2">asparagine synthase (glutamine-hydrolyzing)</fullName>
        <ecNumber evidence="2">6.3.5.4</ecNumber>
    </recommendedName>
</protein>
<comment type="caution">
    <text evidence="5">The sequence shown here is derived from an EMBL/GenBank/DDBJ whole genome shotgun (WGS) entry which is preliminary data.</text>
</comment>
<evidence type="ECO:0000256" key="3">
    <source>
        <dbReference type="ARBA" id="ARBA00048741"/>
    </source>
</evidence>
<evidence type="ECO:0000259" key="4">
    <source>
        <dbReference type="Pfam" id="PF00733"/>
    </source>
</evidence>
<dbReference type="InterPro" id="IPR014729">
    <property type="entry name" value="Rossmann-like_a/b/a_fold"/>
</dbReference>
<evidence type="ECO:0000256" key="2">
    <source>
        <dbReference type="ARBA" id="ARBA00012737"/>
    </source>
</evidence>
<sequence>MDLKTLKTDIIPKRPTGIKVAAPHELDLKAICCFVATGFFLDSDTYWQDEKVLAPGCIHIIDDTGTLQGSEAYFEWHSSPRNLPFNQALDAFSELFENIVTEQTQGHRVILPLSGGLDSRTQAVALRNHASVNTFSYAFKNGYPETKIAKQIAQQLGMPFRSFEIQPGYLWTCIDALAKINGCYSEFTHPRQMAVINTIGSMGDLFSLGHMGDLLFDTMGLPQLNFDEEVSLIQERFVKKGGYELGALLWTSWGLIGDFDAYLKLRLSEMLSKITIGDTNAKLRAFKSRYAVTRWSSNNLSVFESAAPIALPYYDNRMYDFVCSLPEAYLSNRRLQIAYIKRHAPALAKITWQAQRPYNLYNYSRNRPPYNLPYRLFNKSKRILKGALNRPYVMRNWELQFVGEANDKHLKHHLFDSGLDTLVPLAHIELIYKKFKTHDAVCYSHPVSMLLTLAMFNNLFNK</sequence>
<dbReference type="SUPFAM" id="SSF52402">
    <property type="entry name" value="Adenine nucleotide alpha hydrolases-like"/>
    <property type="match status" value="1"/>
</dbReference>
<name>A0ABP6XU53_9FLAO</name>
<comment type="catalytic activity">
    <reaction evidence="3">
        <text>L-aspartate + L-glutamine + ATP + H2O = L-asparagine + L-glutamate + AMP + diphosphate + H(+)</text>
        <dbReference type="Rhea" id="RHEA:12228"/>
        <dbReference type="ChEBI" id="CHEBI:15377"/>
        <dbReference type="ChEBI" id="CHEBI:15378"/>
        <dbReference type="ChEBI" id="CHEBI:29985"/>
        <dbReference type="ChEBI" id="CHEBI:29991"/>
        <dbReference type="ChEBI" id="CHEBI:30616"/>
        <dbReference type="ChEBI" id="CHEBI:33019"/>
        <dbReference type="ChEBI" id="CHEBI:58048"/>
        <dbReference type="ChEBI" id="CHEBI:58359"/>
        <dbReference type="ChEBI" id="CHEBI:456215"/>
        <dbReference type="EC" id="6.3.5.4"/>
    </reaction>
</comment>
<feature type="domain" description="Asparagine synthetase" evidence="4">
    <location>
        <begin position="93"/>
        <end position="179"/>
    </location>
</feature>
<evidence type="ECO:0000313" key="5">
    <source>
        <dbReference type="EMBL" id="GAA3571703.1"/>
    </source>
</evidence>
<dbReference type="Proteomes" id="UP001500954">
    <property type="component" value="Unassembled WGS sequence"/>
</dbReference>
<dbReference type="Pfam" id="PF00733">
    <property type="entry name" value="Asn_synthase"/>
    <property type="match status" value="1"/>
</dbReference>
<dbReference type="EMBL" id="BAABCY010000060">
    <property type="protein sequence ID" value="GAA3571703.1"/>
    <property type="molecule type" value="Genomic_DNA"/>
</dbReference>